<evidence type="ECO:0000313" key="3">
    <source>
        <dbReference type="Proteomes" id="UP001189429"/>
    </source>
</evidence>
<organism evidence="2 3">
    <name type="scientific">Prorocentrum cordatum</name>
    <dbReference type="NCBI Taxonomy" id="2364126"/>
    <lineage>
        <taxon>Eukaryota</taxon>
        <taxon>Sar</taxon>
        <taxon>Alveolata</taxon>
        <taxon>Dinophyceae</taxon>
        <taxon>Prorocentrales</taxon>
        <taxon>Prorocentraceae</taxon>
        <taxon>Prorocentrum</taxon>
    </lineage>
</organism>
<keyword evidence="3" id="KW-1185">Reference proteome</keyword>
<comment type="caution">
    <text evidence="2">The sequence shown here is derived from an EMBL/GenBank/DDBJ whole genome shotgun (WGS) entry which is preliminary data.</text>
</comment>
<gene>
    <name evidence="2" type="ORF">PCOR1329_LOCUS52202</name>
</gene>
<feature type="compositionally biased region" description="Polar residues" evidence="1">
    <location>
        <begin position="107"/>
        <end position="120"/>
    </location>
</feature>
<protein>
    <submittedName>
        <fullName evidence="2">Uncharacterized protein</fullName>
    </submittedName>
</protein>
<reference evidence="2" key="1">
    <citation type="submission" date="2023-10" db="EMBL/GenBank/DDBJ databases">
        <authorList>
            <person name="Chen Y."/>
            <person name="Shah S."/>
            <person name="Dougan E. K."/>
            <person name="Thang M."/>
            <person name="Chan C."/>
        </authorList>
    </citation>
    <scope>NUCLEOTIDE SEQUENCE [LARGE SCALE GENOMIC DNA]</scope>
</reference>
<sequence>GYRLRGSVSRDRLGILSCLACGAPVQRGAAVAATDATWPHINIRDIGVAMREGCRGCASGPEAQSARGRLRGRGADRAQVRSQNKWKDTREDGVADRRVVRRARPHSTATAWQSSPGNQRESADDGLREIENPCTMGKAKKLGQRTWWPCINTGIMEEEACAIIEPFDWGCAIPWGCDRDEPSLGWSEWGLESKRSAEILPPNNLKAAVERGLQ</sequence>
<accession>A0ABN9UXY3</accession>
<feature type="compositionally biased region" description="Basic and acidic residues" evidence="1">
    <location>
        <begin position="73"/>
        <end position="98"/>
    </location>
</feature>
<dbReference type="Proteomes" id="UP001189429">
    <property type="component" value="Unassembled WGS sequence"/>
</dbReference>
<proteinExistence type="predicted"/>
<feature type="non-terminal residue" evidence="2">
    <location>
        <position position="1"/>
    </location>
</feature>
<evidence type="ECO:0000313" key="2">
    <source>
        <dbReference type="EMBL" id="CAK0864273.1"/>
    </source>
</evidence>
<feature type="region of interest" description="Disordered" evidence="1">
    <location>
        <begin position="58"/>
        <end position="125"/>
    </location>
</feature>
<name>A0ABN9UXY3_9DINO</name>
<feature type="non-terminal residue" evidence="2">
    <location>
        <position position="214"/>
    </location>
</feature>
<dbReference type="EMBL" id="CAUYUJ010016349">
    <property type="protein sequence ID" value="CAK0864273.1"/>
    <property type="molecule type" value="Genomic_DNA"/>
</dbReference>
<evidence type="ECO:0000256" key="1">
    <source>
        <dbReference type="SAM" id="MobiDB-lite"/>
    </source>
</evidence>